<dbReference type="Pfam" id="PF10881">
    <property type="entry name" value="DUF2726"/>
    <property type="match status" value="1"/>
</dbReference>
<evidence type="ECO:0000259" key="1">
    <source>
        <dbReference type="Pfam" id="PF10881"/>
    </source>
</evidence>
<dbReference type="EMBL" id="CP001684">
    <property type="protein sequence ID" value="ACV22379.1"/>
    <property type="molecule type" value="Genomic_DNA"/>
</dbReference>
<dbReference type="AlphaFoldDB" id="C7N644"/>
<evidence type="ECO:0000313" key="3">
    <source>
        <dbReference type="Proteomes" id="UP000002026"/>
    </source>
</evidence>
<reference evidence="2 3" key="1">
    <citation type="journal article" date="2009" name="Stand. Genomic Sci.">
        <title>Complete genome sequence of Slackia heliotrinireducens type strain (RHS 1).</title>
        <authorList>
            <person name="Pukall R."/>
            <person name="Lapidus A."/>
            <person name="Nolan M."/>
            <person name="Copeland A."/>
            <person name="Glavina Del Rio T."/>
            <person name="Lucas S."/>
            <person name="Chen F."/>
            <person name="Tice H."/>
            <person name="Cheng J.F."/>
            <person name="Chertkov O."/>
            <person name="Bruce D."/>
            <person name="Goodwin L."/>
            <person name="Kuske C."/>
            <person name="Brettin T."/>
            <person name="Detter J.C."/>
            <person name="Han C."/>
            <person name="Pitluck S."/>
            <person name="Pati A."/>
            <person name="Mavrommatis K."/>
            <person name="Ivanova N."/>
            <person name="Ovchinnikova G."/>
            <person name="Chen A."/>
            <person name="Palaniappan K."/>
            <person name="Schneider S."/>
            <person name="Rohde M."/>
            <person name="Chain P."/>
            <person name="D'haeseleer P."/>
            <person name="Goker M."/>
            <person name="Bristow J."/>
            <person name="Eisen J.A."/>
            <person name="Markowitz V."/>
            <person name="Kyrpides N.C."/>
            <person name="Klenk H.P."/>
            <person name="Hugenholtz P."/>
        </authorList>
    </citation>
    <scope>NUCLEOTIDE SEQUENCE [LARGE SCALE GENOMIC DNA]</scope>
    <source>
        <strain evidence="3">ATCC 29202 / DSM 20476 / NCTC 11029 / RHS 1</strain>
    </source>
</reference>
<protein>
    <recommendedName>
        <fullName evidence="1">DUF2726 domain-containing protein</fullName>
    </recommendedName>
</protein>
<dbReference type="HOGENOM" id="CLU_054526_3_0_11"/>
<accession>C7N644</accession>
<sequence length="351" mass="39659">MYAGTMCIFIGQTAMDYYRAHRYGGLGQPLFARDARQAVASSNAHSNILDVLSVDLRKYDILWPPEVPTVLVTDPKATRNTSKVSYRLYSEAITAGMIIELERNVYIPSVEFHFLLSARYLPLCQLVELGYELCGCYSLGPYENPFADRPDPLTTPLKLQHFIENHKGVKGSRTAMQAVSRIASGSWSPMESKLATCMAMSSRQGGYEYGLPRCNHEIQLSSAETPLDGRHSFYIDLLFVHRDSHQKLHRGALEYDGSQHRSEQARGRDRAKTHVLEARGIDIMHLAFEDINTFNKFDHQMKTFGRMIKVKRNLPSLDVIQARQRVYNTLFSKAGMANPGGYQIAEVDEEG</sequence>
<organism evidence="2 3">
    <name type="scientific">Slackia heliotrinireducens (strain ATCC 29202 / DSM 20476 / NCTC 11029 / RHS 1)</name>
    <name type="common">Peptococcus heliotrinreducens</name>
    <dbReference type="NCBI Taxonomy" id="471855"/>
    <lineage>
        <taxon>Bacteria</taxon>
        <taxon>Bacillati</taxon>
        <taxon>Actinomycetota</taxon>
        <taxon>Coriobacteriia</taxon>
        <taxon>Eggerthellales</taxon>
        <taxon>Eggerthellaceae</taxon>
        <taxon>Slackia</taxon>
    </lineage>
</organism>
<keyword evidence="3" id="KW-1185">Reference proteome</keyword>
<evidence type="ECO:0000313" key="2">
    <source>
        <dbReference type="EMBL" id="ACV22379.1"/>
    </source>
</evidence>
<dbReference type="STRING" id="471855.Shel_13560"/>
<dbReference type="KEGG" id="shi:Shel_13560"/>
<gene>
    <name evidence="2" type="ordered locus">Shel_13560</name>
</gene>
<feature type="domain" description="DUF2726" evidence="1">
    <location>
        <begin position="232"/>
        <end position="294"/>
    </location>
</feature>
<name>C7N644_SLAHD</name>
<dbReference type="eggNOG" id="COG2852">
    <property type="taxonomic scope" value="Bacteria"/>
</dbReference>
<dbReference type="Proteomes" id="UP000002026">
    <property type="component" value="Chromosome"/>
</dbReference>
<dbReference type="InterPro" id="IPR024402">
    <property type="entry name" value="DUF2726"/>
</dbReference>
<proteinExistence type="predicted"/>